<protein>
    <recommendedName>
        <fullName evidence="2">KASH5-like coiled-coil domain-containing protein</fullName>
    </recommendedName>
</protein>
<feature type="non-terminal residue" evidence="3">
    <location>
        <position position="332"/>
    </location>
</feature>
<dbReference type="InterPro" id="IPR028170">
    <property type="entry name" value="KASH5"/>
</dbReference>
<dbReference type="AlphaFoldDB" id="A0A553R5I5"/>
<name>A0A553R5I5_9TELE</name>
<dbReference type="GO" id="GO:0051225">
    <property type="term" value="P:spindle assembly"/>
    <property type="evidence" value="ECO:0007669"/>
    <property type="project" value="TreeGrafter"/>
</dbReference>
<dbReference type="STRING" id="623744.A0A553R5I5"/>
<keyword evidence="1" id="KW-0175">Coiled coil</keyword>
<feature type="coiled-coil region" evidence="1">
    <location>
        <begin position="35"/>
        <end position="118"/>
    </location>
</feature>
<evidence type="ECO:0000256" key="1">
    <source>
        <dbReference type="SAM" id="Coils"/>
    </source>
</evidence>
<feature type="domain" description="KASH5-like coiled-coil" evidence="2">
    <location>
        <begin position="3"/>
        <end position="163"/>
    </location>
</feature>
<dbReference type="Pfam" id="PF14662">
    <property type="entry name" value="KASH_CCD"/>
    <property type="match status" value="1"/>
</dbReference>
<proteinExistence type="predicted"/>
<dbReference type="GO" id="GO:0007015">
    <property type="term" value="P:actin filament organization"/>
    <property type="evidence" value="ECO:0007669"/>
    <property type="project" value="TreeGrafter"/>
</dbReference>
<dbReference type="PANTHER" id="PTHR47300:SF1">
    <property type="entry name" value="PROTEIN KASH5"/>
    <property type="match status" value="1"/>
</dbReference>
<sequence length="332" mass="38430">MRSLSQCEDTILQLRLQISELHTKLASSQLFVVRARSLSEELDESRSALRESQERAARAQASYSTLIKENERLRARIKITEEKNEKLSHEKILAEEELNKLNRENSELREDLEDCQMLLAVKDRDLTKKSILLEKLRDTHFEGHRIMEGLQSELVRLQEHSQQTLSRLNNYHVISCDKQRIGVTNHHSLHYEIQEAQQNGPVEMSDGSPKQIVPQGGENQTNLKIKPLELSHILYTQLSQNDKVWNCERLEYLKELEHNGNSRHELLTLLKELELLDSPLAMQAQNKAKLKRQEANIGATIAWWRGHSKEGKNNPTTPEHQEAVLDILKQNL</sequence>
<dbReference type="GO" id="GO:0005640">
    <property type="term" value="C:nuclear outer membrane"/>
    <property type="evidence" value="ECO:0007669"/>
    <property type="project" value="TreeGrafter"/>
</dbReference>
<evidence type="ECO:0000259" key="2">
    <source>
        <dbReference type="Pfam" id="PF14662"/>
    </source>
</evidence>
<dbReference type="GO" id="GO:0034397">
    <property type="term" value="P:telomere localization"/>
    <property type="evidence" value="ECO:0007669"/>
    <property type="project" value="InterPro"/>
</dbReference>
<dbReference type="GO" id="GO:0090619">
    <property type="term" value="C:meiotic spindle pole"/>
    <property type="evidence" value="ECO:0007669"/>
    <property type="project" value="TreeGrafter"/>
</dbReference>
<dbReference type="OrthoDB" id="10062605at2759"/>
<dbReference type="GO" id="GO:0051653">
    <property type="term" value="P:spindle localization"/>
    <property type="evidence" value="ECO:0007669"/>
    <property type="project" value="TreeGrafter"/>
</dbReference>
<dbReference type="GO" id="GO:0090220">
    <property type="term" value="P:chromosome localization to nuclear envelope involved in homologous chromosome segregation"/>
    <property type="evidence" value="ECO:0007669"/>
    <property type="project" value="TreeGrafter"/>
</dbReference>
<comment type="caution">
    <text evidence="3">The sequence shown here is derived from an EMBL/GenBank/DDBJ whole genome shotgun (WGS) entry which is preliminary data.</text>
</comment>
<evidence type="ECO:0000313" key="3">
    <source>
        <dbReference type="EMBL" id="TRY97442.1"/>
    </source>
</evidence>
<dbReference type="GO" id="GO:0034993">
    <property type="term" value="C:meiotic nuclear membrane microtubule tethering complex"/>
    <property type="evidence" value="ECO:0007669"/>
    <property type="project" value="InterPro"/>
</dbReference>
<keyword evidence="4" id="KW-1185">Reference proteome</keyword>
<accession>A0A553R5I5</accession>
<evidence type="ECO:0000313" key="4">
    <source>
        <dbReference type="Proteomes" id="UP000316079"/>
    </source>
</evidence>
<dbReference type="InterPro" id="IPR028168">
    <property type="entry name" value="KASH5_CC"/>
</dbReference>
<dbReference type="GO" id="GO:0070840">
    <property type="term" value="F:dynein complex binding"/>
    <property type="evidence" value="ECO:0007669"/>
    <property type="project" value="TreeGrafter"/>
</dbReference>
<dbReference type="GO" id="GO:0000800">
    <property type="term" value="C:lateral element"/>
    <property type="evidence" value="ECO:0007669"/>
    <property type="project" value="TreeGrafter"/>
</dbReference>
<dbReference type="Proteomes" id="UP000316079">
    <property type="component" value="Unassembled WGS sequence"/>
</dbReference>
<dbReference type="GO" id="GO:0007129">
    <property type="term" value="P:homologous chromosome pairing at meiosis"/>
    <property type="evidence" value="ECO:0007669"/>
    <property type="project" value="TreeGrafter"/>
</dbReference>
<dbReference type="PANTHER" id="PTHR47300">
    <property type="entry name" value="PROTEIN KASH5"/>
    <property type="match status" value="1"/>
</dbReference>
<dbReference type="GO" id="GO:0000781">
    <property type="term" value="C:chromosome, telomeric region"/>
    <property type="evidence" value="ECO:0007669"/>
    <property type="project" value="TreeGrafter"/>
</dbReference>
<dbReference type="EMBL" id="SRMA01025226">
    <property type="protein sequence ID" value="TRY97442.1"/>
    <property type="molecule type" value="Genomic_DNA"/>
</dbReference>
<reference evidence="3 4" key="1">
    <citation type="journal article" date="2019" name="Sci. Data">
        <title>Hybrid genome assembly and annotation of Danionella translucida.</title>
        <authorList>
            <person name="Kadobianskyi M."/>
            <person name="Schulze L."/>
            <person name="Schuelke M."/>
            <person name="Judkewitz B."/>
        </authorList>
    </citation>
    <scope>NUCLEOTIDE SEQUENCE [LARGE SCALE GENOMIC DNA]</scope>
    <source>
        <strain evidence="3 4">Bolton</strain>
    </source>
</reference>
<gene>
    <name evidence="3" type="ORF">DNTS_033829</name>
</gene>
<organism evidence="3 4">
    <name type="scientific">Danionella cerebrum</name>
    <dbReference type="NCBI Taxonomy" id="2873325"/>
    <lineage>
        <taxon>Eukaryota</taxon>
        <taxon>Metazoa</taxon>
        <taxon>Chordata</taxon>
        <taxon>Craniata</taxon>
        <taxon>Vertebrata</taxon>
        <taxon>Euteleostomi</taxon>
        <taxon>Actinopterygii</taxon>
        <taxon>Neopterygii</taxon>
        <taxon>Teleostei</taxon>
        <taxon>Ostariophysi</taxon>
        <taxon>Cypriniformes</taxon>
        <taxon>Danionidae</taxon>
        <taxon>Danioninae</taxon>
        <taxon>Danionella</taxon>
    </lineage>
</organism>